<reference evidence="2 4" key="1">
    <citation type="submission" date="2017-03" db="EMBL/GenBank/DDBJ databases">
        <title>Genome analysis of strain PAMC 26510.</title>
        <authorList>
            <person name="Oh H.-M."/>
            <person name="Yang J.-A."/>
        </authorList>
    </citation>
    <scope>NUCLEOTIDE SEQUENCE [LARGE SCALE GENOMIC DNA]</scope>
    <source>
        <strain evidence="2 4">PAMC 26510</strain>
    </source>
</reference>
<dbReference type="Proteomes" id="UP000195221">
    <property type="component" value="Unassembled WGS sequence"/>
</dbReference>
<gene>
    <name evidence="2" type="ORF">PAMC26510_34915</name>
    <name evidence="3" type="ORF">PAMC26577_14440</name>
</gene>
<organism evidence="2 4">
    <name type="scientific">Caballeronia sordidicola</name>
    <name type="common">Burkholderia sordidicola</name>
    <dbReference type="NCBI Taxonomy" id="196367"/>
    <lineage>
        <taxon>Bacteria</taxon>
        <taxon>Pseudomonadati</taxon>
        <taxon>Pseudomonadota</taxon>
        <taxon>Betaproteobacteria</taxon>
        <taxon>Burkholderiales</taxon>
        <taxon>Burkholderiaceae</taxon>
        <taxon>Caballeronia</taxon>
    </lineage>
</organism>
<dbReference type="AlphaFoldDB" id="A0A242M5Z9"/>
<keyword evidence="1" id="KW-0472">Membrane</keyword>
<evidence type="ECO:0000313" key="4">
    <source>
        <dbReference type="Proteomes" id="UP000194546"/>
    </source>
</evidence>
<sequence>MHLHPPHVLVLLWPCAVVLVLLAVVKQFFKLVFATDCHCN</sequence>
<evidence type="ECO:0000256" key="1">
    <source>
        <dbReference type="SAM" id="Phobius"/>
    </source>
</evidence>
<evidence type="ECO:0000313" key="5">
    <source>
        <dbReference type="Proteomes" id="UP000195221"/>
    </source>
</evidence>
<keyword evidence="1" id="KW-1133">Transmembrane helix</keyword>
<evidence type="ECO:0000313" key="3">
    <source>
        <dbReference type="EMBL" id="OTP74796.1"/>
    </source>
</evidence>
<feature type="transmembrane region" description="Helical" evidence="1">
    <location>
        <begin position="6"/>
        <end position="25"/>
    </location>
</feature>
<dbReference type="EMBL" id="NBTY01000200">
    <property type="protein sequence ID" value="OTP66524.1"/>
    <property type="molecule type" value="Genomic_DNA"/>
</dbReference>
<dbReference type="Proteomes" id="UP000194546">
    <property type="component" value="Unassembled WGS sequence"/>
</dbReference>
<reference evidence="3 5" key="2">
    <citation type="submission" date="2017-03" db="EMBL/GenBank/DDBJ databases">
        <title>Genome analysis of strain PAMC 26577.</title>
        <authorList>
            <person name="Oh H.-M."/>
            <person name="Yang J.-A."/>
        </authorList>
    </citation>
    <scope>NUCLEOTIDE SEQUENCE [LARGE SCALE GENOMIC DNA]</scope>
    <source>
        <strain evidence="3 5">PAMC 26577</strain>
    </source>
</reference>
<name>A0A242M5Z9_CABSO</name>
<comment type="caution">
    <text evidence="2">The sequence shown here is derived from an EMBL/GenBank/DDBJ whole genome shotgun (WGS) entry which is preliminary data.</text>
</comment>
<dbReference type="EMBL" id="NBTZ01000058">
    <property type="protein sequence ID" value="OTP74796.1"/>
    <property type="molecule type" value="Genomic_DNA"/>
</dbReference>
<evidence type="ECO:0000313" key="2">
    <source>
        <dbReference type="EMBL" id="OTP66524.1"/>
    </source>
</evidence>
<keyword evidence="1" id="KW-0812">Transmembrane</keyword>
<protein>
    <submittedName>
        <fullName evidence="2">Uncharacterized protein</fullName>
    </submittedName>
</protein>
<accession>A0A242M5Z9</accession>
<proteinExistence type="predicted"/>